<evidence type="ECO:0000313" key="1">
    <source>
        <dbReference type="EMBL" id="MBZ2197503.1"/>
    </source>
</evidence>
<sequence length="141" mass="15674">MSNGACHVLRCPNPAATVINLARPEHFAIDVALCSSHAQEVQAGVPWHYEFEQHVLLMGQDLDVAGRRLAVEYESYSKDVGTAMQGASVLTFRDSAEEPVDLHVTTEAIERFIVSYIDEWPSLDLEAARKRYSKDDPDGTQ</sequence>
<dbReference type="RefSeq" id="WP_223407381.1">
    <property type="nucleotide sequence ID" value="NZ_JAGSHT010000014.1"/>
</dbReference>
<accession>A0ABS7SC98</accession>
<evidence type="ECO:0000313" key="2">
    <source>
        <dbReference type="Proteomes" id="UP000826651"/>
    </source>
</evidence>
<name>A0ABS7SC98_9MICO</name>
<dbReference type="Proteomes" id="UP000826651">
    <property type="component" value="Unassembled WGS sequence"/>
</dbReference>
<organism evidence="1 2">
    <name type="scientific">Occultella gossypii</name>
    <dbReference type="NCBI Taxonomy" id="2800820"/>
    <lineage>
        <taxon>Bacteria</taxon>
        <taxon>Bacillati</taxon>
        <taxon>Actinomycetota</taxon>
        <taxon>Actinomycetes</taxon>
        <taxon>Micrococcales</taxon>
        <taxon>Ruaniaceae</taxon>
        <taxon>Occultella</taxon>
    </lineage>
</organism>
<proteinExistence type="predicted"/>
<reference evidence="1 2" key="1">
    <citation type="submission" date="2021-04" db="EMBL/GenBank/DDBJ databases">
        <title>Ruania sp. nov., isolated from sandy soil of mangrove forest.</title>
        <authorList>
            <person name="Ge X."/>
            <person name="Huang R."/>
            <person name="Liu W."/>
        </authorList>
    </citation>
    <scope>NUCLEOTIDE SEQUENCE [LARGE SCALE GENOMIC DNA]</scope>
    <source>
        <strain evidence="1 2">N2-46</strain>
    </source>
</reference>
<keyword evidence="2" id="KW-1185">Reference proteome</keyword>
<dbReference type="EMBL" id="JAGSHT010000014">
    <property type="protein sequence ID" value="MBZ2197503.1"/>
    <property type="molecule type" value="Genomic_DNA"/>
</dbReference>
<protein>
    <submittedName>
        <fullName evidence="1">Uncharacterized protein</fullName>
    </submittedName>
</protein>
<comment type="caution">
    <text evidence="1">The sequence shown here is derived from an EMBL/GenBank/DDBJ whole genome shotgun (WGS) entry which is preliminary data.</text>
</comment>
<gene>
    <name evidence="1" type="ORF">KCQ71_15180</name>
</gene>